<feature type="active site" description="Proton donor" evidence="4">
    <location>
        <position position="171"/>
    </location>
</feature>
<dbReference type="Gene3D" id="3.20.20.80">
    <property type="entry name" value="Glycosidases"/>
    <property type="match status" value="1"/>
</dbReference>
<accession>A0ABP7X3Y6</accession>
<evidence type="ECO:0000313" key="8">
    <source>
        <dbReference type="Proteomes" id="UP001500841"/>
    </source>
</evidence>
<dbReference type="InterPro" id="IPR017853">
    <property type="entry name" value="GH"/>
</dbReference>
<keyword evidence="2 4" id="KW-0378">Hydrolase</keyword>
<sequence>MSPLKKICLYGILFCSIKAYAQQMELSNKNASPEAKALYCYLQAMYGHKMLAGQMTSNWGFDELKYVLDSTGRLPAIRGLDFIDSSKNEKEVKFARKWWRKGGIPTIMWHWGAPSIGSGYENTKKEVDIDKVFEYGTPENKAFWKELDEKAELLEKLNRRHIPVLWRPFHELNGSWFWWGKKGPAQFKRLWITMYNYYVHEKHLDNLIWVLCYADKPDGAWYPGRQYVDIAGADTYQTEEKIPRLAMYNRVKTIVGDEMPIPMHECGVPPDPAKSFKEGIKWSWFMEWHTNFLTKVPTPQLRDVYSSDLVITLDKVPDIMAVYGTDRTSLWRRIKNFFDRL</sequence>
<dbReference type="EMBL" id="BAABCV010000012">
    <property type="protein sequence ID" value="GAA4103567.1"/>
    <property type="molecule type" value="Genomic_DNA"/>
</dbReference>
<dbReference type="SUPFAM" id="SSF51445">
    <property type="entry name" value="(Trans)glycosidases"/>
    <property type="match status" value="1"/>
</dbReference>
<comment type="similarity">
    <text evidence="1 4">Belongs to the glycosyl hydrolase 26 family.</text>
</comment>
<protein>
    <recommendedName>
        <fullName evidence="6">GH26 domain-containing protein</fullName>
    </recommendedName>
</protein>
<dbReference type="Proteomes" id="UP001500841">
    <property type="component" value="Unassembled WGS sequence"/>
</dbReference>
<keyword evidence="3 4" id="KW-0326">Glycosidase</keyword>
<dbReference type="PANTHER" id="PTHR40079:SF4">
    <property type="entry name" value="GH26 DOMAIN-CONTAINING PROTEIN-RELATED"/>
    <property type="match status" value="1"/>
</dbReference>
<dbReference type="RefSeq" id="WP_345106618.1">
    <property type="nucleotide sequence ID" value="NZ_BAABCV010000012.1"/>
</dbReference>
<evidence type="ECO:0000256" key="2">
    <source>
        <dbReference type="ARBA" id="ARBA00022801"/>
    </source>
</evidence>
<keyword evidence="5" id="KW-0732">Signal</keyword>
<dbReference type="PROSITE" id="PS51764">
    <property type="entry name" value="GH26"/>
    <property type="match status" value="1"/>
</dbReference>
<feature type="active site" description="Nucleophile" evidence="4">
    <location>
        <position position="265"/>
    </location>
</feature>
<evidence type="ECO:0000256" key="1">
    <source>
        <dbReference type="ARBA" id="ARBA00007754"/>
    </source>
</evidence>
<dbReference type="PRINTS" id="PR00739">
    <property type="entry name" value="GLHYDRLASE26"/>
</dbReference>
<name>A0ABP7X3Y6_9SPHI</name>
<dbReference type="PANTHER" id="PTHR40079">
    <property type="entry name" value="MANNAN ENDO-1,4-BETA-MANNOSIDASE E-RELATED"/>
    <property type="match status" value="1"/>
</dbReference>
<dbReference type="InterPro" id="IPR000805">
    <property type="entry name" value="Glyco_hydro_26"/>
</dbReference>
<evidence type="ECO:0000256" key="5">
    <source>
        <dbReference type="SAM" id="SignalP"/>
    </source>
</evidence>
<organism evidence="7 8">
    <name type="scientific">Mucilaginibacter panaciglaebae</name>
    <dbReference type="NCBI Taxonomy" id="502331"/>
    <lineage>
        <taxon>Bacteria</taxon>
        <taxon>Pseudomonadati</taxon>
        <taxon>Bacteroidota</taxon>
        <taxon>Sphingobacteriia</taxon>
        <taxon>Sphingobacteriales</taxon>
        <taxon>Sphingobacteriaceae</taxon>
        <taxon>Mucilaginibacter</taxon>
    </lineage>
</organism>
<comment type="caution">
    <text evidence="7">The sequence shown here is derived from an EMBL/GenBank/DDBJ whole genome shotgun (WGS) entry which is preliminary data.</text>
</comment>
<evidence type="ECO:0000256" key="4">
    <source>
        <dbReference type="PROSITE-ProRule" id="PRU01100"/>
    </source>
</evidence>
<proteinExistence type="inferred from homology"/>
<feature type="domain" description="GH26" evidence="6">
    <location>
        <begin position="33"/>
        <end position="314"/>
    </location>
</feature>
<dbReference type="Pfam" id="PF02156">
    <property type="entry name" value="Glyco_hydro_26"/>
    <property type="match status" value="1"/>
</dbReference>
<keyword evidence="8" id="KW-1185">Reference proteome</keyword>
<evidence type="ECO:0000313" key="7">
    <source>
        <dbReference type="EMBL" id="GAA4103567.1"/>
    </source>
</evidence>
<feature type="signal peptide" evidence="5">
    <location>
        <begin position="1"/>
        <end position="21"/>
    </location>
</feature>
<reference evidence="8" key="1">
    <citation type="journal article" date="2019" name="Int. J. Syst. Evol. Microbiol.">
        <title>The Global Catalogue of Microorganisms (GCM) 10K type strain sequencing project: providing services to taxonomists for standard genome sequencing and annotation.</title>
        <authorList>
            <consortium name="The Broad Institute Genomics Platform"/>
            <consortium name="The Broad Institute Genome Sequencing Center for Infectious Disease"/>
            <person name="Wu L."/>
            <person name="Ma J."/>
        </authorList>
    </citation>
    <scope>NUCLEOTIDE SEQUENCE [LARGE SCALE GENOMIC DNA]</scope>
    <source>
        <strain evidence="8">JCM 17085</strain>
    </source>
</reference>
<evidence type="ECO:0000256" key="3">
    <source>
        <dbReference type="ARBA" id="ARBA00023295"/>
    </source>
</evidence>
<feature type="chain" id="PRO_5045785333" description="GH26 domain-containing protein" evidence="5">
    <location>
        <begin position="22"/>
        <end position="341"/>
    </location>
</feature>
<evidence type="ECO:0000259" key="6">
    <source>
        <dbReference type="PROSITE" id="PS51764"/>
    </source>
</evidence>
<gene>
    <name evidence="7" type="ORF">GCM10022392_31140</name>
</gene>
<dbReference type="InterPro" id="IPR022790">
    <property type="entry name" value="GH26_dom"/>
</dbReference>